<feature type="compositionally biased region" description="Basic and acidic residues" evidence="1">
    <location>
        <begin position="72"/>
        <end position="103"/>
    </location>
</feature>
<gene>
    <name evidence="2" type="ORF">M407DRAFT_12126</name>
</gene>
<feature type="compositionally biased region" description="Gly residues" evidence="1">
    <location>
        <begin position="393"/>
        <end position="402"/>
    </location>
</feature>
<evidence type="ECO:0000256" key="1">
    <source>
        <dbReference type="SAM" id="MobiDB-lite"/>
    </source>
</evidence>
<protein>
    <submittedName>
        <fullName evidence="2">Uncharacterized protein</fullName>
    </submittedName>
</protein>
<dbReference type="EMBL" id="KN823332">
    <property type="protein sequence ID" value="KIO17898.1"/>
    <property type="molecule type" value="Genomic_DNA"/>
</dbReference>
<name>A0A0C3K945_9AGAM</name>
<accession>A0A0C3K945</accession>
<sequence>MASPSLDSKKRKAAALQDRSNNKASSPKRKAKSTPLKSTTQPRSISKIVDDVFSKATDAYVEKQRHGSTAASKRDVRKEITRHFRPKPKAEPLDDDEVSVHDEPVDDAEDPENHDHGSPGPLFKAANSKLGGKAKGKGKTRSASTKSASPKPGKPVRFGHVAFLPVAPKADRAGIPTLRLPNLIHLSALREAGLVIDPVPGDSDLTIPVTAKQPDISAYLKQRLPTAFQHLPGEHAWQLLVVASKKLANFGSKRPSGADFGTVVGAQKGAQVIEKTVFIAPRKSFPKKVIALFKPPIEAVVEHLQSGTVPTRRSKRLSVGDSDSESESNSAADSENRDGSDIDNGNDDGDDQDGNNQDGDDHDGDEEEDDGNEDVDVDADVEAEDGDVEGDGKIGNEGGNGGSADPDEDDDDSDGSASICPPKKKRRISPTAANRKNGQAFDNLWDSELDGMDGDPVPAIRTPPRSRRTFKGKENSAIYVPSSSPSSEQDNLWFNAANYEPKMPFLNLP</sequence>
<reference evidence="2 3" key="1">
    <citation type="submission" date="2014-04" db="EMBL/GenBank/DDBJ databases">
        <authorList>
            <consortium name="DOE Joint Genome Institute"/>
            <person name="Kuo A."/>
            <person name="Girlanda M."/>
            <person name="Perotto S."/>
            <person name="Kohler A."/>
            <person name="Nagy L.G."/>
            <person name="Floudas D."/>
            <person name="Copeland A."/>
            <person name="Barry K.W."/>
            <person name="Cichocki N."/>
            <person name="Veneault-Fourrey C."/>
            <person name="LaButti K."/>
            <person name="Lindquist E.A."/>
            <person name="Lipzen A."/>
            <person name="Lundell T."/>
            <person name="Morin E."/>
            <person name="Murat C."/>
            <person name="Sun H."/>
            <person name="Tunlid A."/>
            <person name="Henrissat B."/>
            <person name="Grigoriev I.V."/>
            <person name="Hibbett D.S."/>
            <person name="Martin F."/>
            <person name="Nordberg H.P."/>
            <person name="Cantor M.N."/>
            <person name="Hua S.X."/>
        </authorList>
    </citation>
    <scope>NUCLEOTIDE SEQUENCE [LARGE SCALE GENOMIC DNA]</scope>
    <source>
        <strain evidence="2 3">MUT 4182</strain>
    </source>
</reference>
<keyword evidence="3" id="KW-1185">Reference proteome</keyword>
<reference evidence="3" key="2">
    <citation type="submission" date="2015-01" db="EMBL/GenBank/DDBJ databases">
        <title>Evolutionary Origins and Diversification of the Mycorrhizal Mutualists.</title>
        <authorList>
            <consortium name="DOE Joint Genome Institute"/>
            <consortium name="Mycorrhizal Genomics Consortium"/>
            <person name="Kohler A."/>
            <person name="Kuo A."/>
            <person name="Nagy L.G."/>
            <person name="Floudas D."/>
            <person name="Copeland A."/>
            <person name="Barry K.W."/>
            <person name="Cichocki N."/>
            <person name="Veneault-Fourrey C."/>
            <person name="LaButti K."/>
            <person name="Lindquist E.A."/>
            <person name="Lipzen A."/>
            <person name="Lundell T."/>
            <person name="Morin E."/>
            <person name="Murat C."/>
            <person name="Riley R."/>
            <person name="Ohm R."/>
            <person name="Sun H."/>
            <person name="Tunlid A."/>
            <person name="Henrissat B."/>
            <person name="Grigoriev I.V."/>
            <person name="Hibbett D.S."/>
            <person name="Martin F."/>
        </authorList>
    </citation>
    <scope>NUCLEOTIDE SEQUENCE [LARGE SCALE GENOMIC DNA]</scope>
    <source>
        <strain evidence="3">MUT 4182</strain>
    </source>
</reference>
<feature type="region of interest" description="Disordered" evidence="1">
    <location>
        <begin position="304"/>
        <end position="469"/>
    </location>
</feature>
<dbReference type="OrthoDB" id="10491849at2759"/>
<feature type="compositionally biased region" description="Acidic residues" evidence="1">
    <location>
        <begin position="344"/>
        <end position="389"/>
    </location>
</feature>
<feature type="region of interest" description="Disordered" evidence="1">
    <location>
        <begin position="1"/>
        <end position="156"/>
    </location>
</feature>
<evidence type="ECO:0000313" key="2">
    <source>
        <dbReference type="EMBL" id="KIO17898.1"/>
    </source>
</evidence>
<evidence type="ECO:0000313" key="3">
    <source>
        <dbReference type="Proteomes" id="UP000054248"/>
    </source>
</evidence>
<feature type="compositionally biased region" description="Acidic residues" evidence="1">
    <location>
        <begin position="405"/>
        <end position="414"/>
    </location>
</feature>
<proteinExistence type="predicted"/>
<feature type="compositionally biased region" description="Polar residues" evidence="1">
    <location>
        <begin position="35"/>
        <end position="44"/>
    </location>
</feature>
<dbReference type="HOGENOM" id="CLU_535503_0_0_1"/>
<dbReference type="Proteomes" id="UP000054248">
    <property type="component" value="Unassembled WGS sequence"/>
</dbReference>
<dbReference type="AlphaFoldDB" id="A0A0C3K945"/>
<organism evidence="2 3">
    <name type="scientific">Tulasnella calospora MUT 4182</name>
    <dbReference type="NCBI Taxonomy" id="1051891"/>
    <lineage>
        <taxon>Eukaryota</taxon>
        <taxon>Fungi</taxon>
        <taxon>Dikarya</taxon>
        <taxon>Basidiomycota</taxon>
        <taxon>Agaricomycotina</taxon>
        <taxon>Agaricomycetes</taxon>
        <taxon>Cantharellales</taxon>
        <taxon>Tulasnellaceae</taxon>
        <taxon>Tulasnella</taxon>
    </lineage>
</organism>